<feature type="transmembrane region" description="Helical" evidence="6">
    <location>
        <begin position="285"/>
        <end position="305"/>
    </location>
</feature>
<evidence type="ECO:0000313" key="8">
    <source>
        <dbReference type="EMBL" id="RUT42851.1"/>
    </source>
</evidence>
<dbReference type="InterPro" id="IPR036259">
    <property type="entry name" value="MFS_trans_sf"/>
</dbReference>
<dbReference type="RefSeq" id="WP_127194157.1">
    <property type="nucleotide sequence ID" value="NZ_RZNY01000024.1"/>
</dbReference>
<feature type="transmembrane region" description="Helical" evidence="6">
    <location>
        <begin position="56"/>
        <end position="74"/>
    </location>
</feature>
<evidence type="ECO:0000256" key="2">
    <source>
        <dbReference type="ARBA" id="ARBA00022448"/>
    </source>
</evidence>
<dbReference type="Pfam" id="PF07690">
    <property type="entry name" value="MFS_1"/>
    <property type="match status" value="1"/>
</dbReference>
<keyword evidence="2" id="KW-0813">Transport</keyword>
<dbReference type="InterPro" id="IPR052524">
    <property type="entry name" value="MFS_Cyanate_Porter"/>
</dbReference>
<dbReference type="GO" id="GO:0005886">
    <property type="term" value="C:plasma membrane"/>
    <property type="evidence" value="ECO:0007669"/>
    <property type="project" value="UniProtKB-SubCell"/>
</dbReference>
<evidence type="ECO:0000256" key="5">
    <source>
        <dbReference type="ARBA" id="ARBA00023136"/>
    </source>
</evidence>
<evidence type="ECO:0000256" key="1">
    <source>
        <dbReference type="ARBA" id="ARBA00004651"/>
    </source>
</evidence>
<dbReference type="PANTHER" id="PTHR23523:SF2">
    <property type="entry name" value="2-NITROIMIDAZOLE TRANSPORTER"/>
    <property type="match status" value="1"/>
</dbReference>
<sequence>MNKDTAHSLSSPRGTSITLLVLAILLTSATLRAPITGVGSLIGQIQADTGLSHTMTGMLTTLPLIAFAIFALVAPKLSRRFGMEWTLIYCMVALTAGIAIRYFPNTLALFAGTALIGSAIAVCNVLIPGLIKREFPHKVGLMTSLYTSSMNMWAAIASGISIPLSNSFLGWRGSLSSWVILSIVTTLIWLPQLRRKPAKISSNGSVTSRKSGSVWRSSVAWKVTIFMGLQSVMFYVGITWLPEILHEQGMSPGKAGWMLSLMQIMSMAGSFIMPLIASRMRSQKLLAASSAALFLIGFGGIWLGLPSFAPLFIMLIGLGCGTTFSLVILFFSLRTRTAEQAAELSGMAQSIGYLLASIGPTLFGFLHDRSGNWDTPLATMVFISLFAIAFGFLAGRKGYIHPE</sequence>
<organism evidence="8 9">
    <name type="scientific">Paenibacillus anaericanus</name>
    <dbReference type="NCBI Taxonomy" id="170367"/>
    <lineage>
        <taxon>Bacteria</taxon>
        <taxon>Bacillati</taxon>
        <taxon>Bacillota</taxon>
        <taxon>Bacilli</taxon>
        <taxon>Bacillales</taxon>
        <taxon>Paenibacillaceae</taxon>
        <taxon>Paenibacillus</taxon>
    </lineage>
</organism>
<dbReference type="Proteomes" id="UP000279446">
    <property type="component" value="Unassembled WGS sequence"/>
</dbReference>
<dbReference type="PANTHER" id="PTHR23523">
    <property type="match status" value="1"/>
</dbReference>
<feature type="transmembrane region" description="Helical" evidence="6">
    <location>
        <begin position="258"/>
        <end position="278"/>
    </location>
</feature>
<feature type="transmembrane region" description="Helical" evidence="6">
    <location>
        <begin position="168"/>
        <end position="190"/>
    </location>
</feature>
<dbReference type="GO" id="GO:0022857">
    <property type="term" value="F:transmembrane transporter activity"/>
    <property type="evidence" value="ECO:0007669"/>
    <property type="project" value="InterPro"/>
</dbReference>
<dbReference type="OrthoDB" id="9797740at2"/>
<evidence type="ECO:0000256" key="3">
    <source>
        <dbReference type="ARBA" id="ARBA00022692"/>
    </source>
</evidence>
<comment type="caution">
    <text evidence="8">The sequence shown here is derived from an EMBL/GenBank/DDBJ whole genome shotgun (WGS) entry which is preliminary data.</text>
</comment>
<feature type="transmembrane region" description="Helical" evidence="6">
    <location>
        <begin position="219"/>
        <end position="238"/>
    </location>
</feature>
<keyword evidence="3 6" id="KW-0812">Transmembrane</keyword>
<protein>
    <submittedName>
        <fullName evidence="8">MFS transporter</fullName>
    </submittedName>
</protein>
<feature type="transmembrane region" description="Helical" evidence="6">
    <location>
        <begin position="311"/>
        <end position="332"/>
    </location>
</feature>
<feature type="transmembrane region" description="Helical" evidence="6">
    <location>
        <begin position="377"/>
        <end position="395"/>
    </location>
</feature>
<dbReference type="InterPro" id="IPR020846">
    <property type="entry name" value="MFS_dom"/>
</dbReference>
<evidence type="ECO:0000256" key="6">
    <source>
        <dbReference type="SAM" id="Phobius"/>
    </source>
</evidence>
<gene>
    <name evidence="8" type="ORF">EJP82_21710</name>
</gene>
<keyword evidence="5 6" id="KW-0472">Membrane</keyword>
<reference evidence="8 9" key="1">
    <citation type="submission" date="2018-12" db="EMBL/GenBank/DDBJ databases">
        <authorList>
            <person name="Sun L."/>
            <person name="Chen Z."/>
        </authorList>
    </citation>
    <scope>NUCLEOTIDE SEQUENCE [LARGE SCALE GENOMIC DNA]</scope>
    <source>
        <strain evidence="8 9">DSM 15890</strain>
    </source>
</reference>
<dbReference type="EMBL" id="RZNY01000024">
    <property type="protein sequence ID" value="RUT42851.1"/>
    <property type="molecule type" value="Genomic_DNA"/>
</dbReference>
<feature type="transmembrane region" description="Helical" evidence="6">
    <location>
        <begin position="109"/>
        <end position="127"/>
    </location>
</feature>
<feature type="transmembrane region" description="Helical" evidence="6">
    <location>
        <begin position="86"/>
        <end position="103"/>
    </location>
</feature>
<evidence type="ECO:0000259" key="7">
    <source>
        <dbReference type="PROSITE" id="PS50850"/>
    </source>
</evidence>
<keyword evidence="4 6" id="KW-1133">Transmembrane helix</keyword>
<dbReference type="CDD" id="cd17339">
    <property type="entry name" value="MFS_NIMT_CynX_like"/>
    <property type="match status" value="1"/>
</dbReference>
<dbReference type="PROSITE" id="PS50850">
    <property type="entry name" value="MFS"/>
    <property type="match status" value="1"/>
</dbReference>
<name>A0A3S1BMD6_9BACL</name>
<feature type="transmembrane region" description="Helical" evidence="6">
    <location>
        <begin position="139"/>
        <end position="162"/>
    </location>
</feature>
<feature type="domain" description="Major facilitator superfamily (MFS) profile" evidence="7">
    <location>
        <begin position="16"/>
        <end position="399"/>
    </location>
</feature>
<keyword evidence="9" id="KW-1185">Reference proteome</keyword>
<evidence type="ECO:0000256" key="4">
    <source>
        <dbReference type="ARBA" id="ARBA00022989"/>
    </source>
</evidence>
<evidence type="ECO:0000313" key="9">
    <source>
        <dbReference type="Proteomes" id="UP000279446"/>
    </source>
</evidence>
<feature type="transmembrane region" description="Helical" evidence="6">
    <location>
        <begin position="344"/>
        <end position="365"/>
    </location>
</feature>
<accession>A0A3S1BMD6</accession>
<dbReference type="AlphaFoldDB" id="A0A3S1BMD6"/>
<dbReference type="Gene3D" id="1.20.1250.20">
    <property type="entry name" value="MFS general substrate transporter like domains"/>
    <property type="match status" value="2"/>
</dbReference>
<comment type="subcellular location">
    <subcellularLocation>
        <location evidence="1">Cell membrane</location>
        <topology evidence="1">Multi-pass membrane protein</topology>
    </subcellularLocation>
</comment>
<proteinExistence type="predicted"/>
<dbReference type="SUPFAM" id="SSF103473">
    <property type="entry name" value="MFS general substrate transporter"/>
    <property type="match status" value="1"/>
</dbReference>
<dbReference type="InterPro" id="IPR011701">
    <property type="entry name" value="MFS"/>
</dbReference>